<reference evidence="4 5" key="1">
    <citation type="submission" date="2018-02" db="EMBL/GenBank/DDBJ databases">
        <title>Bacteriophage NCPPB3778 and a type I-E CRISPR drive the evolution of the US Biological Select Agent, Rathayibacter toxicus.</title>
        <authorList>
            <person name="Davis E.W.II."/>
            <person name="Tabima J.F."/>
            <person name="Weisberg A.J."/>
            <person name="Lopes L.D."/>
            <person name="Wiseman M.S."/>
            <person name="Wiseman M.S."/>
            <person name="Pupko T."/>
            <person name="Belcher M.S."/>
            <person name="Sechler A.J."/>
            <person name="Tancos M.A."/>
            <person name="Schroeder B.K."/>
            <person name="Murray T.D."/>
            <person name="Luster D.G."/>
            <person name="Schneider W.L."/>
            <person name="Rogers E."/>
            <person name="Andreote F.D."/>
            <person name="Grunwald N.J."/>
            <person name="Putnam M.L."/>
            <person name="Chang J.H."/>
        </authorList>
    </citation>
    <scope>NUCLEOTIDE SEQUENCE [LARGE SCALE GENOMIC DNA]</scope>
    <source>
        <strain evidence="3 5">AY1D6</strain>
        <strain evidence="2 4">AY1I9</strain>
    </source>
</reference>
<dbReference type="InterPro" id="IPR001509">
    <property type="entry name" value="Epimerase_deHydtase"/>
</dbReference>
<proteinExistence type="predicted"/>
<organism evidence="2 4">
    <name type="scientific">Rathayibacter rathayi</name>
    <name type="common">Corynebacterium rathayi</name>
    <dbReference type="NCBI Taxonomy" id="33887"/>
    <lineage>
        <taxon>Bacteria</taxon>
        <taxon>Bacillati</taxon>
        <taxon>Actinomycetota</taxon>
        <taxon>Actinomycetes</taxon>
        <taxon>Micrococcales</taxon>
        <taxon>Microbacteriaceae</taxon>
        <taxon>Rathayibacter</taxon>
    </lineage>
</organism>
<evidence type="ECO:0000313" key="5">
    <source>
        <dbReference type="Proteomes" id="UP000239698"/>
    </source>
</evidence>
<gene>
    <name evidence="2" type="ORF">C5C04_14325</name>
    <name evidence="3" type="ORF">C5C40_14795</name>
</gene>
<dbReference type="Proteomes" id="UP000239698">
    <property type="component" value="Unassembled WGS sequence"/>
</dbReference>
<dbReference type="KEGG" id="rry:C1O28_11120"/>
<dbReference type="Proteomes" id="UP000237881">
    <property type="component" value="Unassembled WGS sequence"/>
</dbReference>
<evidence type="ECO:0000259" key="1">
    <source>
        <dbReference type="Pfam" id="PF01370"/>
    </source>
</evidence>
<name>A0ABD6W541_RATRA</name>
<evidence type="ECO:0000313" key="3">
    <source>
        <dbReference type="EMBL" id="PPH72271.1"/>
    </source>
</evidence>
<evidence type="ECO:0000313" key="4">
    <source>
        <dbReference type="Proteomes" id="UP000237881"/>
    </source>
</evidence>
<protein>
    <recommendedName>
        <fullName evidence="1">NAD-dependent epimerase/dehydratase domain-containing protein</fullName>
    </recommendedName>
</protein>
<feature type="domain" description="NAD-dependent epimerase/dehydratase" evidence="1">
    <location>
        <begin position="20"/>
        <end position="86"/>
    </location>
</feature>
<dbReference type="EMBL" id="PSUL01000059">
    <property type="protein sequence ID" value="PPF09804.1"/>
    <property type="molecule type" value="Genomic_DNA"/>
</dbReference>
<evidence type="ECO:0000313" key="2">
    <source>
        <dbReference type="EMBL" id="PPF09804.1"/>
    </source>
</evidence>
<dbReference type="EMBL" id="PSVT01000053">
    <property type="protein sequence ID" value="PPH72271.1"/>
    <property type="molecule type" value="Genomic_DNA"/>
</dbReference>
<accession>A0ABD6W541</accession>
<dbReference type="Gene3D" id="3.40.50.720">
    <property type="entry name" value="NAD(P)-binding Rossmann-like Domain"/>
    <property type="match status" value="1"/>
</dbReference>
<sequence length="99" mass="10363">MVAVGMPSSTPVFPSDSRGALVVGATGIGGSAPVDLLTEQGRPVTALSRRPIEARFGVTPLAADLRSAEEFARVLADQQPTHVLRVLVRRSRISDAVEG</sequence>
<dbReference type="Pfam" id="PF01370">
    <property type="entry name" value="Epimerase"/>
    <property type="match status" value="1"/>
</dbReference>
<dbReference type="InterPro" id="IPR036291">
    <property type="entry name" value="NAD(P)-bd_dom_sf"/>
</dbReference>
<dbReference type="AlphaFoldDB" id="A0ABD6W541"/>
<comment type="caution">
    <text evidence="2">The sequence shown here is derived from an EMBL/GenBank/DDBJ whole genome shotgun (WGS) entry which is preliminary data.</text>
</comment>
<keyword evidence="5" id="KW-1185">Reference proteome</keyword>
<dbReference type="SUPFAM" id="SSF51735">
    <property type="entry name" value="NAD(P)-binding Rossmann-fold domains"/>
    <property type="match status" value="1"/>
</dbReference>